<dbReference type="PANTHER" id="PTHR33221">
    <property type="entry name" value="WINGED HELIX-TURN-HELIX TRANSCRIPTIONAL REGULATOR, RRF2 FAMILY"/>
    <property type="match status" value="1"/>
</dbReference>
<dbReference type="PROSITE" id="PS51197">
    <property type="entry name" value="HTH_RRF2_2"/>
    <property type="match status" value="1"/>
</dbReference>
<organism evidence="1 2">
    <name type="scientific">Streptococcus danieliae</name>
    <dbReference type="NCBI Taxonomy" id="747656"/>
    <lineage>
        <taxon>Bacteria</taxon>
        <taxon>Bacillati</taxon>
        <taxon>Bacillota</taxon>
        <taxon>Bacilli</taxon>
        <taxon>Lactobacillales</taxon>
        <taxon>Streptococcaceae</taxon>
        <taxon>Streptococcus</taxon>
    </lineage>
</organism>
<dbReference type="SUPFAM" id="SSF46785">
    <property type="entry name" value="Winged helix' DNA-binding domain"/>
    <property type="match status" value="1"/>
</dbReference>
<sequence>MQISNRFSIGVHILVLVALQEEAEILTSESLAASVGVNPVIVRKVMSQLRKAQLIQTRQGLAGIELGREPAAISLFEIYQATGGIGADQLFRYHETPNPQCEVGRTIHGVLDHHLQEVQAAMEAPLKHQSLADILKTSQEKSAGEAGATKG</sequence>
<dbReference type="AlphaFoldDB" id="A0A7Z0M7V8"/>
<comment type="caution">
    <text evidence="1">The sequence shown here is derived from an EMBL/GenBank/DDBJ whole genome shotgun (WGS) entry which is preliminary data.</text>
</comment>
<dbReference type="RefSeq" id="WP_179925722.1">
    <property type="nucleotide sequence ID" value="NZ_JACBXX010000161.1"/>
</dbReference>
<dbReference type="Gene3D" id="1.10.10.10">
    <property type="entry name" value="Winged helix-like DNA-binding domain superfamily/Winged helix DNA-binding domain"/>
    <property type="match status" value="1"/>
</dbReference>
<proteinExistence type="predicted"/>
<reference evidence="1 2" key="1">
    <citation type="submission" date="2020-07" db="EMBL/GenBank/DDBJ databases">
        <title>MOT database genomes.</title>
        <authorList>
            <person name="Joseph S."/>
            <person name="Aduse-Opoku J."/>
            <person name="Hashim A."/>
            <person name="Wade W."/>
            <person name="Curtis M."/>
        </authorList>
    </citation>
    <scope>NUCLEOTIDE SEQUENCE [LARGE SCALE GENOMIC DNA]</scope>
    <source>
        <strain evidence="1 2">STR</strain>
    </source>
</reference>
<dbReference type="Pfam" id="PF02082">
    <property type="entry name" value="Rrf2"/>
    <property type="match status" value="1"/>
</dbReference>
<dbReference type="Proteomes" id="UP000589521">
    <property type="component" value="Unassembled WGS sequence"/>
</dbReference>
<gene>
    <name evidence="1" type="ORF">HZY94_07830</name>
</gene>
<dbReference type="GO" id="GO:0003700">
    <property type="term" value="F:DNA-binding transcription factor activity"/>
    <property type="evidence" value="ECO:0007669"/>
    <property type="project" value="TreeGrafter"/>
</dbReference>
<name>A0A7Z0M7V8_9STRE</name>
<protein>
    <submittedName>
        <fullName evidence="1">Rrf2 family transcriptional regulator</fullName>
    </submittedName>
</protein>
<dbReference type="PANTHER" id="PTHR33221:SF15">
    <property type="entry name" value="HTH-TYPE TRANSCRIPTIONAL REGULATOR YWGB-RELATED"/>
    <property type="match status" value="1"/>
</dbReference>
<dbReference type="InterPro" id="IPR036388">
    <property type="entry name" value="WH-like_DNA-bd_sf"/>
</dbReference>
<dbReference type="GO" id="GO:0005829">
    <property type="term" value="C:cytosol"/>
    <property type="evidence" value="ECO:0007669"/>
    <property type="project" value="TreeGrafter"/>
</dbReference>
<dbReference type="InterPro" id="IPR000944">
    <property type="entry name" value="Tscrpt_reg_Rrf2"/>
</dbReference>
<evidence type="ECO:0000313" key="1">
    <source>
        <dbReference type="EMBL" id="NYS97080.1"/>
    </source>
</evidence>
<evidence type="ECO:0000313" key="2">
    <source>
        <dbReference type="Proteomes" id="UP000589521"/>
    </source>
</evidence>
<accession>A0A7Z0M7V8</accession>
<dbReference type="InterPro" id="IPR036390">
    <property type="entry name" value="WH_DNA-bd_sf"/>
</dbReference>
<dbReference type="EMBL" id="JACBXX010000161">
    <property type="protein sequence ID" value="NYS97080.1"/>
    <property type="molecule type" value="Genomic_DNA"/>
</dbReference>